<dbReference type="Proteomes" id="UP000238573">
    <property type="component" value="Unassembled WGS sequence"/>
</dbReference>
<dbReference type="InterPro" id="IPR022764">
    <property type="entry name" value="Peptidase_S54_rhomboid_dom"/>
</dbReference>
<dbReference type="GO" id="GO:0006508">
    <property type="term" value="P:proteolysis"/>
    <property type="evidence" value="ECO:0007669"/>
    <property type="project" value="UniProtKB-KW"/>
</dbReference>
<keyword evidence="5 7" id="KW-1133">Transmembrane helix</keyword>
<dbReference type="SUPFAM" id="SSF144091">
    <property type="entry name" value="Rhomboid-like"/>
    <property type="match status" value="1"/>
</dbReference>
<dbReference type="AlphaFoldDB" id="A0A2T0G7P3"/>
<organism evidence="9 10">
    <name type="scientific">Streptococcus anginosus</name>
    <dbReference type="NCBI Taxonomy" id="1328"/>
    <lineage>
        <taxon>Bacteria</taxon>
        <taxon>Bacillati</taxon>
        <taxon>Bacillota</taxon>
        <taxon>Bacilli</taxon>
        <taxon>Lactobacillales</taxon>
        <taxon>Streptococcaceae</taxon>
        <taxon>Streptococcus</taxon>
        <taxon>Streptococcus anginosus group</taxon>
    </lineage>
</organism>
<evidence type="ECO:0000313" key="9">
    <source>
        <dbReference type="EMBL" id="PRT72070.1"/>
    </source>
</evidence>
<evidence type="ECO:0000256" key="2">
    <source>
        <dbReference type="ARBA" id="ARBA00009045"/>
    </source>
</evidence>
<keyword evidence="9" id="KW-0645">Protease</keyword>
<dbReference type="RefSeq" id="WP_106383893.1">
    <property type="nucleotide sequence ID" value="NZ_PVSZ01000004.1"/>
</dbReference>
<feature type="domain" description="Peptidase S54 rhomboid" evidence="8">
    <location>
        <begin position="56"/>
        <end position="189"/>
    </location>
</feature>
<dbReference type="Gene3D" id="1.20.1540.10">
    <property type="entry name" value="Rhomboid-like"/>
    <property type="match status" value="1"/>
</dbReference>
<evidence type="ECO:0000256" key="7">
    <source>
        <dbReference type="SAM" id="Phobius"/>
    </source>
</evidence>
<reference evidence="9 10" key="1">
    <citation type="journal article" date="1993" name="J. Dent. Res.">
        <title>The isolation and characterization of milleri group streptococci from dental periapical abscesses.</title>
        <authorList>
            <person name="Fisher L.E."/>
            <person name="Russell R.R."/>
        </authorList>
    </citation>
    <scope>NUCLEOTIDE SEQUENCE [LARGE SCALE GENOMIC DNA]</scope>
    <source>
        <strain evidence="9 10">OUP21</strain>
    </source>
</reference>
<feature type="transmembrane region" description="Helical" evidence="7">
    <location>
        <begin position="61"/>
        <end position="85"/>
    </location>
</feature>
<keyword evidence="6 7" id="KW-0472">Membrane</keyword>
<comment type="caution">
    <text evidence="9">The sequence shown here is derived from an EMBL/GenBank/DDBJ whole genome shotgun (WGS) entry which is preliminary data.</text>
</comment>
<evidence type="ECO:0000256" key="5">
    <source>
        <dbReference type="ARBA" id="ARBA00022989"/>
    </source>
</evidence>
<evidence type="ECO:0000259" key="8">
    <source>
        <dbReference type="Pfam" id="PF01694"/>
    </source>
</evidence>
<comment type="similarity">
    <text evidence="2">Belongs to the peptidase S54 family.</text>
</comment>
<dbReference type="GO" id="GO:0016020">
    <property type="term" value="C:membrane"/>
    <property type="evidence" value="ECO:0007669"/>
    <property type="project" value="UniProtKB-SubCell"/>
</dbReference>
<comment type="subcellular location">
    <subcellularLocation>
        <location evidence="1">Membrane</location>
        <topology evidence="1">Multi-pass membrane protein</topology>
    </subcellularLocation>
</comment>
<evidence type="ECO:0000256" key="1">
    <source>
        <dbReference type="ARBA" id="ARBA00004141"/>
    </source>
</evidence>
<dbReference type="InterPro" id="IPR035952">
    <property type="entry name" value="Rhomboid-like_sf"/>
</dbReference>
<accession>A0A2T0G7P3</accession>
<sequence length="226" mass="25156">MNKIYDKRYPVTNLLLLITTGVFLAMFLLRGFNYASTQTIYEFGAMNGRTIQYFPSQIWRLVSAIFVHIGLEHFVMNMITLYFIGRQAEDIFGSWNFLFLYLMSGILGNVFVFFFTSSAVAAGASTSLFGIFGAIITLRYAVRNPYIQQLGQSYLVLLVMNLVLSLTPGISLAGHLGGAVGGALCAVIFPVRGERRAYQVGQRLLALIAYIVLALGMIWLAFNRSI</sequence>
<protein>
    <submittedName>
        <fullName evidence="9">Rhomboid family intramembrane serine protease</fullName>
    </submittedName>
</protein>
<feature type="transmembrane region" description="Helical" evidence="7">
    <location>
        <begin position="97"/>
        <end position="115"/>
    </location>
</feature>
<feature type="transmembrane region" description="Helical" evidence="7">
    <location>
        <begin position="121"/>
        <end position="142"/>
    </location>
</feature>
<dbReference type="GO" id="GO:0004252">
    <property type="term" value="F:serine-type endopeptidase activity"/>
    <property type="evidence" value="ECO:0007669"/>
    <property type="project" value="InterPro"/>
</dbReference>
<feature type="transmembrane region" description="Helical" evidence="7">
    <location>
        <begin position="154"/>
        <end position="170"/>
    </location>
</feature>
<evidence type="ECO:0000256" key="3">
    <source>
        <dbReference type="ARBA" id="ARBA00022692"/>
    </source>
</evidence>
<dbReference type="PANTHER" id="PTHR43731:SF14">
    <property type="entry name" value="PRESENILIN-ASSOCIATED RHOMBOID-LIKE PROTEIN, MITOCHONDRIAL"/>
    <property type="match status" value="1"/>
</dbReference>
<dbReference type="InterPro" id="IPR050925">
    <property type="entry name" value="Rhomboid_protease_S54"/>
</dbReference>
<dbReference type="Pfam" id="PF01694">
    <property type="entry name" value="Rhomboid"/>
    <property type="match status" value="1"/>
</dbReference>
<gene>
    <name evidence="9" type="ORF">C6A27_01865</name>
</gene>
<dbReference type="EMBL" id="PVSZ01000004">
    <property type="protein sequence ID" value="PRT72070.1"/>
    <property type="molecule type" value="Genomic_DNA"/>
</dbReference>
<keyword evidence="3 7" id="KW-0812">Transmembrane</keyword>
<dbReference type="PANTHER" id="PTHR43731">
    <property type="entry name" value="RHOMBOID PROTEASE"/>
    <property type="match status" value="1"/>
</dbReference>
<evidence type="ECO:0000256" key="6">
    <source>
        <dbReference type="ARBA" id="ARBA00023136"/>
    </source>
</evidence>
<evidence type="ECO:0000313" key="10">
    <source>
        <dbReference type="Proteomes" id="UP000238573"/>
    </source>
</evidence>
<name>A0A2T0G7P3_STRAP</name>
<proteinExistence type="inferred from homology"/>
<evidence type="ECO:0000256" key="4">
    <source>
        <dbReference type="ARBA" id="ARBA00022801"/>
    </source>
</evidence>
<feature type="transmembrane region" description="Helical" evidence="7">
    <location>
        <begin position="204"/>
        <end position="222"/>
    </location>
</feature>
<keyword evidence="4" id="KW-0378">Hydrolase</keyword>